<dbReference type="Gene3D" id="3.40.430.10">
    <property type="entry name" value="Dihydrofolate Reductase, subunit A"/>
    <property type="match status" value="2"/>
</dbReference>
<gene>
    <name evidence="15" type="ORF">K402DRAFT_388640</name>
</gene>
<feature type="compositionally biased region" description="Basic and acidic residues" evidence="13">
    <location>
        <begin position="1"/>
        <end position="13"/>
    </location>
</feature>
<dbReference type="Proteomes" id="UP000800041">
    <property type="component" value="Unassembled WGS sequence"/>
</dbReference>
<accession>A0A6G1HG59</accession>
<keyword evidence="6" id="KW-0686">Riboflavin biosynthesis</keyword>
<evidence type="ECO:0000256" key="6">
    <source>
        <dbReference type="ARBA" id="ARBA00022619"/>
    </source>
</evidence>
<dbReference type="GO" id="GO:0008703">
    <property type="term" value="F:5-amino-6-(5-phosphoribosylamino)uracil reductase activity"/>
    <property type="evidence" value="ECO:0007669"/>
    <property type="project" value="InterPro"/>
</dbReference>
<feature type="compositionally biased region" description="Basic and acidic residues" evidence="13">
    <location>
        <begin position="22"/>
        <end position="31"/>
    </location>
</feature>
<evidence type="ECO:0000256" key="1">
    <source>
        <dbReference type="ARBA" id="ARBA00003555"/>
    </source>
</evidence>
<dbReference type="InterPro" id="IPR024072">
    <property type="entry name" value="DHFR-like_dom_sf"/>
</dbReference>
<comment type="similarity">
    <text evidence="3">Belongs to the HTP reductase family.</text>
</comment>
<dbReference type="EMBL" id="ML977138">
    <property type="protein sequence ID" value="KAF1992074.1"/>
    <property type="molecule type" value="Genomic_DNA"/>
</dbReference>
<feature type="compositionally biased region" description="Polar residues" evidence="13">
    <location>
        <begin position="32"/>
        <end position="45"/>
    </location>
</feature>
<feature type="region of interest" description="Disordered" evidence="13">
    <location>
        <begin position="173"/>
        <end position="206"/>
    </location>
</feature>
<comment type="pathway">
    <text evidence="2">Cofactor biosynthesis; riboflavin biosynthesis.</text>
</comment>
<evidence type="ECO:0000256" key="12">
    <source>
        <dbReference type="ARBA" id="ARBA00049020"/>
    </source>
</evidence>
<name>A0A6G1HG59_9PEZI</name>
<proteinExistence type="inferred from homology"/>
<organism evidence="15 16">
    <name type="scientific">Aulographum hederae CBS 113979</name>
    <dbReference type="NCBI Taxonomy" id="1176131"/>
    <lineage>
        <taxon>Eukaryota</taxon>
        <taxon>Fungi</taxon>
        <taxon>Dikarya</taxon>
        <taxon>Ascomycota</taxon>
        <taxon>Pezizomycotina</taxon>
        <taxon>Dothideomycetes</taxon>
        <taxon>Pleosporomycetidae</taxon>
        <taxon>Aulographales</taxon>
        <taxon>Aulographaceae</taxon>
    </lineage>
</organism>
<evidence type="ECO:0000256" key="2">
    <source>
        <dbReference type="ARBA" id="ARBA00005104"/>
    </source>
</evidence>
<dbReference type="OrthoDB" id="5432at2759"/>
<keyword evidence="8" id="KW-0560">Oxidoreductase</keyword>
<dbReference type="PANTHER" id="PTHR38011:SF7">
    <property type="entry name" value="2,5-DIAMINO-6-RIBOSYLAMINO-4(3H)-PYRIMIDINONE 5'-PHOSPHATE REDUCTASE"/>
    <property type="match status" value="1"/>
</dbReference>
<feature type="domain" description="Bacterial bifunctional deaminase-reductase C-terminal" evidence="14">
    <location>
        <begin position="89"/>
        <end position="165"/>
    </location>
</feature>
<evidence type="ECO:0000256" key="9">
    <source>
        <dbReference type="ARBA" id="ARBA00030073"/>
    </source>
</evidence>
<evidence type="ECO:0000256" key="5">
    <source>
        <dbReference type="ARBA" id="ARBA00015035"/>
    </source>
</evidence>
<keyword evidence="16" id="KW-1185">Reference proteome</keyword>
<reference evidence="15" key="1">
    <citation type="journal article" date="2020" name="Stud. Mycol.">
        <title>101 Dothideomycetes genomes: a test case for predicting lifestyles and emergence of pathogens.</title>
        <authorList>
            <person name="Haridas S."/>
            <person name="Albert R."/>
            <person name="Binder M."/>
            <person name="Bloem J."/>
            <person name="Labutti K."/>
            <person name="Salamov A."/>
            <person name="Andreopoulos B."/>
            <person name="Baker S."/>
            <person name="Barry K."/>
            <person name="Bills G."/>
            <person name="Bluhm B."/>
            <person name="Cannon C."/>
            <person name="Castanera R."/>
            <person name="Culley D."/>
            <person name="Daum C."/>
            <person name="Ezra D."/>
            <person name="Gonzalez J."/>
            <person name="Henrissat B."/>
            <person name="Kuo A."/>
            <person name="Liang C."/>
            <person name="Lipzen A."/>
            <person name="Lutzoni F."/>
            <person name="Magnuson J."/>
            <person name="Mondo S."/>
            <person name="Nolan M."/>
            <person name="Ohm R."/>
            <person name="Pangilinan J."/>
            <person name="Park H.-J."/>
            <person name="Ramirez L."/>
            <person name="Alfaro M."/>
            <person name="Sun H."/>
            <person name="Tritt A."/>
            <person name="Yoshinaga Y."/>
            <person name="Zwiers L.-H."/>
            <person name="Turgeon B."/>
            <person name="Goodwin S."/>
            <person name="Spatafora J."/>
            <person name="Crous P."/>
            <person name="Grigoriev I."/>
        </authorList>
    </citation>
    <scope>NUCLEOTIDE SEQUENCE</scope>
    <source>
        <strain evidence="15">CBS 113979</strain>
    </source>
</reference>
<dbReference type="Pfam" id="PF01872">
    <property type="entry name" value="RibD_C"/>
    <property type="match status" value="2"/>
</dbReference>
<comment type="catalytic activity">
    <reaction evidence="12">
        <text>2,5-diamino-6-(1-D-ribitylamino)pyrimidin-4(3H)-one 5'-phosphate + NADP(+) = 2,5-diamino-6-(1-D-ribosylamino)pyrimidin-4(3H)-one 5'-phosphate + NADPH + H(+)</text>
        <dbReference type="Rhea" id="RHEA:27278"/>
        <dbReference type="ChEBI" id="CHEBI:15378"/>
        <dbReference type="ChEBI" id="CHEBI:57783"/>
        <dbReference type="ChEBI" id="CHEBI:58349"/>
        <dbReference type="ChEBI" id="CHEBI:58890"/>
        <dbReference type="ChEBI" id="CHEBI:59545"/>
        <dbReference type="EC" id="1.1.1.302"/>
    </reaction>
</comment>
<dbReference type="GO" id="GO:0009231">
    <property type="term" value="P:riboflavin biosynthetic process"/>
    <property type="evidence" value="ECO:0007669"/>
    <property type="project" value="UniProtKB-KW"/>
</dbReference>
<comment type="catalytic activity">
    <reaction evidence="11">
        <text>2,5-diamino-6-(1-D-ribitylamino)pyrimidin-4(3H)-one 5'-phosphate + NAD(+) = 2,5-diamino-6-(1-D-ribosylamino)pyrimidin-4(3H)-one 5'-phosphate + NADH + H(+)</text>
        <dbReference type="Rhea" id="RHEA:27274"/>
        <dbReference type="ChEBI" id="CHEBI:15378"/>
        <dbReference type="ChEBI" id="CHEBI:57540"/>
        <dbReference type="ChEBI" id="CHEBI:57945"/>
        <dbReference type="ChEBI" id="CHEBI:58890"/>
        <dbReference type="ChEBI" id="CHEBI:59545"/>
        <dbReference type="EC" id="1.1.1.302"/>
    </reaction>
</comment>
<evidence type="ECO:0000256" key="10">
    <source>
        <dbReference type="ARBA" id="ARBA00031630"/>
    </source>
</evidence>
<feature type="compositionally biased region" description="Acidic residues" evidence="13">
    <location>
        <begin position="173"/>
        <end position="187"/>
    </location>
</feature>
<evidence type="ECO:0000313" key="15">
    <source>
        <dbReference type="EMBL" id="KAF1992074.1"/>
    </source>
</evidence>
<evidence type="ECO:0000256" key="3">
    <source>
        <dbReference type="ARBA" id="ARBA00009723"/>
    </source>
</evidence>
<feature type="compositionally biased region" description="Acidic residues" evidence="13">
    <location>
        <begin position="195"/>
        <end position="206"/>
    </location>
</feature>
<dbReference type="AlphaFoldDB" id="A0A6G1HG59"/>
<comment type="function">
    <text evidence="1">Catalyzes an early step in riboflavin biosynthesis, the NADPH-dependent reduction of the ribose side chain of 2,5-diamino-6-ribosylamino-4(3H)-pyrimidinone 5'-phosphate, yielding 2,5-diamino-6-ribitylamino-4(3H)-pyrimidinone 5'-phosphate.</text>
</comment>
<dbReference type="InterPro" id="IPR002734">
    <property type="entry name" value="RibDG_C"/>
</dbReference>
<dbReference type="InterPro" id="IPR050765">
    <property type="entry name" value="Riboflavin_Biosynth_HTPR"/>
</dbReference>
<evidence type="ECO:0000259" key="14">
    <source>
        <dbReference type="Pfam" id="PF01872"/>
    </source>
</evidence>
<dbReference type="PANTHER" id="PTHR38011">
    <property type="entry name" value="DIHYDROFOLATE REDUCTASE FAMILY PROTEIN (AFU_ORTHOLOGUE AFUA_8G06820)"/>
    <property type="match status" value="1"/>
</dbReference>
<sequence>MARFRDSISHWKDVLGSSKTHTGNEKSDEKSTTTAKADSGHSSLSNPPPTSAPLSTMPSGPDTLQFPAASSEQLAPYLPTKSSSSKTTPFTTLTFATSLDASLALQPGTQTHLSGPESKAMTHYLRSQHAAILIGAGTARADDPGLNCRLEGVGLDSQPRPIVVGNWEFAFDDLDDEDEGNGEDDSILDGHTEDGLTEDGDADGESVDSAALDEHVEAFTSVLKERGWVGAKPGGVGEGIKSQVEAAPPLRNDSVSHAQLLKKEKEKQKEKIDSGDLEEDEGSFPELTQIISSKGWDRVSRCLRAVKEGKGKAPWILVPASQIPPATDRRRKYLEKMGGRYIGISDSNSNTDSSAAPGSGAASLDWTQILTTLKSEGIDSVMVEGGGTVINSLMAPGYEDLIDSVVVTIAPVWLGQGGVVVSPARKAGSKAALRLKSPKWCLFGEDAVVCGRV</sequence>
<evidence type="ECO:0000256" key="7">
    <source>
        <dbReference type="ARBA" id="ARBA00022857"/>
    </source>
</evidence>
<dbReference type="SUPFAM" id="SSF53597">
    <property type="entry name" value="Dihydrofolate reductase-like"/>
    <property type="match status" value="2"/>
</dbReference>
<evidence type="ECO:0000256" key="4">
    <source>
        <dbReference type="ARBA" id="ARBA00012851"/>
    </source>
</evidence>
<evidence type="ECO:0000256" key="13">
    <source>
        <dbReference type="SAM" id="MobiDB-lite"/>
    </source>
</evidence>
<evidence type="ECO:0000256" key="11">
    <source>
        <dbReference type="ARBA" id="ARBA00047550"/>
    </source>
</evidence>
<feature type="domain" description="Bacterial bifunctional deaminase-reductase C-terminal" evidence="14">
    <location>
        <begin position="363"/>
        <end position="448"/>
    </location>
</feature>
<keyword evidence="7" id="KW-0521">NADP</keyword>
<feature type="region of interest" description="Disordered" evidence="13">
    <location>
        <begin position="1"/>
        <end position="66"/>
    </location>
</feature>
<protein>
    <recommendedName>
        <fullName evidence="5">2,5-diamino-6-ribosylamino-4(3H)-pyrimidinone 5'-phosphate reductase</fullName>
        <ecNumber evidence="4">1.1.1.302</ecNumber>
    </recommendedName>
    <alternativeName>
        <fullName evidence="10">2,5-diamino-6-(5-phospho-D-ribosylamino)pyrimidin-4(3H)-one reductase</fullName>
    </alternativeName>
    <alternativeName>
        <fullName evidence="9">2,5-diamino-6-ribitylamino-4(3H)-pyrimidinone 5'-phosphate synthase</fullName>
    </alternativeName>
</protein>
<evidence type="ECO:0000256" key="8">
    <source>
        <dbReference type="ARBA" id="ARBA00023002"/>
    </source>
</evidence>
<dbReference type="EC" id="1.1.1.302" evidence="4"/>
<evidence type="ECO:0000313" key="16">
    <source>
        <dbReference type="Proteomes" id="UP000800041"/>
    </source>
</evidence>